<evidence type="ECO:0000313" key="2">
    <source>
        <dbReference type="Proteomes" id="UP000190648"/>
    </source>
</evidence>
<gene>
    <name evidence="1" type="ORF">AV530_016909</name>
</gene>
<protein>
    <submittedName>
        <fullName evidence="1">Uncharacterized protein</fullName>
    </submittedName>
</protein>
<dbReference type="EMBL" id="LSYS01009367">
    <property type="protein sequence ID" value="OPJ66958.1"/>
    <property type="molecule type" value="Genomic_DNA"/>
</dbReference>
<reference evidence="1 2" key="1">
    <citation type="submission" date="2016-02" db="EMBL/GenBank/DDBJ databases">
        <title>Band-tailed pigeon sequencing and assembly.</title>
        <authorList>
            <person name="Soares A.E."/>
            <person name="Novak B.J."/>
            <person name="Rice E.S."/>
            <person name="O'Connell B."/>
            <person name="Chang D."/>
            <person name="Weber S."/>
            <person name="Shapiro B."/>
        </authorList>
    </citation>
    <scope>NUCLEOTIDE SEQUENCE [LARGE SCALE GENOMIC DNA]</scope>
    <source>
        <strain evidence="1">BTP2013</strain>
        <tissue evidence="1">Blood</tissue>
    </source>
</reference>
<name>A0A1V4J469_PATFA</name>
<sequence length="79" mass="8967">MDLRSVRWENPSSVHLMLHEHCMNGFPASEAVSCVEDMDSLQMSSVSHKPASRNLYISDGTKVPICVYLNQTFTQYDQC</sequence>
<dbReference type="AlphaFoldDB" id="A0A1V4J469"/>
<accession>A0A1V4J469</accession>
<dbReference type="Proteomes" id="UP000190648">
    <property type="component" value="Unassembled WGS sequence"/>
</dbReference>
<evidence type="ECO:0000313" key="1">
    <source>
        <dbReference type="EMBL" id="OPJ66958.1"/>
    </source>
</evidence>
<keyword evidence="2" id="KW-1185">Reference proteome</keyword>
<organism evidence="1 2">
    <name type="scientific">Patagioenas fasciata monilis</name>
    <dbReference type="NCBI Taxonomy" id="372326"/>
    <lineage>
        <taxon>Eukaryota</taxon>
        <taxon>Metazoa</taxon>
        <taxon>Chordata</taxon>
        <taxon>Craniata</taxon>
        <taxon>Vertebrata</taxon>
        <taxon>Euteleostomi</taxon>
        <taxon>Archelosauria</taxon>
        <taxon>Archosauria</taxon>
        <taxon>Dinosauria</taxon>
        <taxon>Saurischia</taxon>
        <taxon>Theropoda</taxon>
        <taxon>Coelurosauria</taxon>
        <taxon>Aves</taxon>
        <taxon>Neognathae</taxon>
        <taxon>Neoaves</taxon>
        <taxon>Columbimorphae</taxon>
        <taxon>Columbiformes</taxon>
        <taxon>Columbidae</taxon>
        <taxon>Patagioenas</taxon>
    </lineage>
</organism>
<comment type="caution">
    <text evidence="1">The sequence shown here is derived from an EMBL/GenBank/DDBJ whole genome shotgun (WGS) entry which is preliminary data.</text>
</comment>
<proteinExistence type="predicted"/>